<dbReference type="AlphaFoldDB" id="A0A8J2J0E5"/>
<evidence type="ECO:0000259" key="2">
    <source>
        <dbReference type="PROSITE" id="PS50191"/>
    </source>
</evidence>
<dbReference type="GO" id="GO:0005737">
    <property type="term" value="C:cytoplasm"/>
    <property type="evidence" value="ECO:0007669"/>
    <property type="project" value="TreeGrafter"/>
</dbReference>
<protein>
    <recommendedName>
        <fullName evidence="2">CRAL-TRIO domain-containing protein</fullName>
    </recommendedName>
</protein>
<dbReference type="Proteomes" id="UP000708208">
    <property type="component" value="Unassembled WGS sequence"/>
</dbReference>
<dbReference type="OrthoDB" id="1434354at2759"/>
<dbReference type="InterPro" id="IPR001251">
    <property type="entry name" value="CRAL-TRIO_dom"/>
</dbReference>
<dbReference type="PROSITE" id="PS50191">
    <property type="entry name" value="CRAL_TRIO"/>
    <property type="match status" value="1"/>
</dbReference>
<feature type="signal peptide" evidence="1">
    <location>
        <begin position="1"/>
        <end position="24"/>
    </location>
</feature>
<organism evidence="3 4">
    <name type="scientific">Allacma fusca</name>
    <dbReference type="NCBI Taxonomy" id="39272"/>
    <lineage>
        <taxon>Eukaryota</taxon>
        <taxon>Metazoa</taxon>
        <taxon>Ecdysozoa</taxon>
        <taxon>Arthropoda</taxon>
        <taxon>Hexapoda</taxon>
        <taxon>Collembola</taxon>
        <taxon>Symphypleona</taxon>
        <taxon>Sminthuridae</taxon>
        <taxon>Allacma</taxon>
    </lineage>
</organism>
<feature type="chain" id="PRO_5035289625" description="CRAL-TRIO domain-containing protein" evidence="1">
    <location>
        <begin position="25"/>
        <end position="229"/>
    </location>
</feature>
<dbReference type="InterPro" id="IPR051064">
    <property type="entry name" value="SEC14/CRAL-TRIO_domain"/>
</dbReference>
<reference evidence="3" key="1">
    <citation type="submission" date="2021-06" db="EMBL/GenBank/DDBJ databases">
        <authorList>
            <person name="Hodson N. C."/>
            <person name="Mongue J. A."/>
            <person name="Jaron S. K."/>
        </authorList>
    </citation>
    <scope>NUCLEOTIDE SEQUENCE</scope>
</reference>
<feature type="domain" description="CRAL-TRIO" evidence="2">
    <location>
        <begin position="48"/>
        <end position="224"/>
    </location>
</feature>
<dbReference type="Pfam" id="PF00650">
    <property type="entry name" value="CRAL_TRIO"/>
    <property type="match status" value="1"/>
</dbReference>
<evidence type="ECO:0000313" key="4">
    <source>
        <dbReference type="Proteomes" id="UP000708208"/>
    </source>
</evidence>
<name>A0A8J2J0E5_9HEXA</name>
<sequence length="229" mass="26857">MSRVYHLWLFITLYFLGPHGRVEGQILPEEVPDSLQHLLHWDLDTWQAPEEIQQDFPYFVSGFDEENRPILVLEFGKWDIRKIVDRGIEWERILDKYIDQIIWNLYNSTGLRSTPENRVNEVEAIIDMDGYGFKQLSSLKAVSFTLRKMRLVTIAMRFANSVFMINTNFIAESLLNLLKPIMGKEFEKIQIFGTNPKHWMPRMLKVIPRDQLPPKYGGSTDFSPVSMFG</sequence>
<keyword evidence="1" id="KW-0732">Signal</keyword>
<dbReference type="PANTHER" id="PTHR23324">
    <property type="entry name" value="SEC14 RELATED PROTEIN"/>
    <property type="match status" value="1"/>
</dbReference>
<dbReference type="EMBL" id="CAJVCH010001527">
    <property type="protein sequence ID" value="CAG7639330.1"/>
    <property type="molecule type" value="Genomic_DNA"/>
</dbReference>
<comment type="caution">
    <text evidence="3">The sequence shown here is derived from an EMBL/GenBank/DDBJ whole genome shotgun (WGS) entry which is preliminary data.</text>
</comment>
<dbReference type="CDD" id="cd00170">
    <property type="entry name" value="SEC14"/>
    <property type="match status" value="1"/>
</dbReference>
<keyword evidence="4" id="KW-1185">Reference proteome</keyword>
<dbReference type="PANTHER" id="PTHR23324:SF83">
    <property type="entry name" value="SEC14-LIKE PROTEIN 2"/>
    <property type="match status" value="1"/>
</dbReference>
<gene>
    <name evidence="3" type="ORF">AFUS01_LOCUS357</name>
</gene>
<evidence type="ECO:0000256" key="1">
    <source>
        <dbReference type="SAM" id="SignalP"/>
    </source>
</evidence>
<evidence type="ECO:0000313" key="3">
    <source>
        <dbReference type="EMBL" id="CAG7639330.1"/>
    </source>
</evidence>
<proteinExistence type="predicted"/>
<accession>A0A8J2J0E5</accession>